<protein>
    <submittedName>
        <fullName evidence="3">Uncharacterized protein</fullName>
    </submittedName>
</protein>
<feature type="compositionally biased region" description="Pro residues" evidence="1">
    <location>
        <begin position="204"/>
        <end position="216"/>
    </location>
</feature>
<sequence>MLFIIAHRLSIHNRADLEKRPSSCQGTPSSCARFRGVEQKNHDRKAGFVRVGGDRSLTHIGCAAAYCSAGFPQSGPRFSDKNPAKTKESKQAFVGRPTNACLELFHVSWNHEKALGYCFDAFSSREPASASLENSLRLGRARGFFIMSFGKRGVIRFPNDQFGNRITLARKSALRLEDFRAISFSRIAKRSCGNRSTPLDHAPTPSPDQEPEPPMTRQPRATASEEPLGLVDFILFGVGFIALAVCLIIYLKKTPSQPPRVGAAVDAAVERAPPVTSDFSPMETVRQRLDQGEAGRTFEFAIIASPSARCFARINAVRPWRHPGWTNRGLDEANTILKFEYEVAGLALNCLMTEDQRRFCKATERAKITKAVAFYLAKYRRDVAAKKRVGKAPALPQDQMYWDLAERMNAMDPGAADDVGVDDPTELFKGIASVTDAGYFTAADFGSAPELAPHIRPSLAKPCG</sequence>
<feature type="region of interest" description="Disordered" evidence="1">
    <location>
        <begin position="192"/>
        <end position="222"/>
    </location>
</feature>
<evidence type="ECO:0000256" key="1">
    <source>
        <dbReference type="SAM" id="MobiDB-lite"/>
    </source>
</evidence>
<name>A0A6N8DPX8_RHOAC</name>
<reference evidence="3 4" key="1">
    <citation type="submission" date="2019-11" db="EMBL/GenBank/DDBJ databases">
        <title>Whole-genome sequence of a Rhodoblastus acidophilus DSM 142.</title>
        <authorList>
            <person name="Kyndt J.A."/>
            <person name="Meyer T.E."/>
        </authorList>
    </citation>
    <scope>NUCLEOTIDE SEQUENCE [LARGE SCALE GENOMIC DNA]</scope>
    <source>
        <strain evidence="3 4">DSM 142</strain>
    </source>
</reference>
<keyword evidence="2" id="KW-1133">Transmembrane helix</keyword>
<dbReference type="AlphaFoldDB" id="A0A6N8DPX8"/>
<dbReference type="OrthoDB" id="476248at2"/>
<organism evidence="3 4">
    <name type="scientific">Rhodoblastus acidophilus</name>
    <name type="common">Rhodopseudomonas acidophila</name>
    <dbReference type="NCBI Taxonomy" id="1074"/>
    <lineage>
        <taxon>Bacteria</taxon>
        <taxon>Pseudomonadati</taxon>
        <taxon>Pseudomonadota</taxon>
        <taxon>Alphaproteobacteria</taxon>
        <taxon>Hyphomicrobiales</taxon>
        <taxon>Rhodoblastaceae</taxon>
        <taxon>Rhodoblastus</taxon>
    </lineage>
</organism>
<dbReference type="RefSeq" id="WP_155447220.1">
    <property type="nucleotide sequence ID" value="NZ_JAOQNR010000007.1"/>
</dbReference>
<dbReference type="Proteomes" id="UP000439113">
    <property type="component" value="Unassembled WGS sequence"/>
</dbReference>
<accession>A0A6N8DPX8</accession>
<evidence type="ECO:0000313" key="4">
    <source>
        <dbReference type="Proteomes" id="UP000439113"/>
    </source>
</evidence>
<keyword evidence="2" id="KW-0812">Transmembrane</keyword>
<proteinExistence type="predicted"/>
<comment type="caution">
    <text evidence="3">The sequence shown here is derived from an EMBL/GenBank/DDBJ whole genome shotgun (WGS) entry which is preliminary data.</text>
</comment>
<evidence type="ECO:0000256" key="2">
    <source>
        <dbReference type="SAM" id="Phobius"/>
    </source>
</evidence>
<keyword evidence="2" id="KW-0472">Membrane</keyword>
<evidence type="ECO:0000313" key="3">
    <source>
        <dbReference type="EMBL" id="MTV32529.1"/>
    </source>
</evidence>
<gene>
    <name evidence="3" type="ORF">GJ654_16205</name>
</gene>
<dbReference type="EMBL" id="WNKS01000018">
    <property type="protein sequence ID" value="MTV32529.1"/>
    <property type="molecule type" value="Genomic_DNA"/>
</dbReference>
<feature type="transmembrane region" description="Helical" evidence="2">
    <location>
        <begin position="228"/>
        <end position="251"/>
    </location>
</feature>